<dbReference type="OrthoDB" id="1026733at2759"/>
<dbReference type="EMBL" id="CCKQ01005652">
    <property type="protein sequence ID" value="CDW76903.1"/>
    <property type="molecule type" value="Genomic_DNA"/>
</dbReference>
<dbReference type="InParanoid" id="A0A078A3S3"/>
<keyword evidence="4" id="KW-1185">Reference proteome</keyword>
<dbReference type="Proteomes" id="UP000039865">
    <property type="component" value="Unassembled WGS sequence"/>
</dbReference>
<dbReference type="Gene3D" id="3.10.20.90">
    <property type="entry name" value="Phosphatidylinositol 3-kinase Catalytic Subunit, Chain A, domain 1"/>
    <property type="match status" value="1"/>
</dbReference>
<dbReference type="PROSITE" id="PS50033">
    <property type="entry name" value="UBX"/>
    <property type="match status" value="1"/>
</dbReference>
<feature type="domain" description="UBX" evidence="2">
    <location>
        <begin position="324"/>
        <end position="414"/>
    </location>
</feature>
<dbReference type="PANTHER" id="PTHR23322">
    <property type="entry name" value="FAS-ASSOCIATED PROTEIN"/>
    <property type="match status" value="1"/>
</dbReference>
<dbReference type="InterPro" id="IPR029071">
    <property type="entry name" value="Ubiquitin-like_domsf"/>
</dbReference>
<proteinExistence type="predicted"/>
<feature type="region of interest" description="Disordered" evidence="1">
    <location>
        <begin position="1"/>
        <end position="56"/>
    </location>
</feature>
<evidence type="ECO:0000256" key="1">
    <source>
        <dbReference type="SAM" id="MobiDB-lite"/>
    </source>
</evidence>
<dbReference type="InterPro" id="IPR050730">
    <property type="entry name" value="UBX_domain-protein"/>
</dbReference>
<evidence type="ECO:0000313" key="3">
    <source>
        <dbReference type="EMBL" id="CDW76903.1"/>
    </source>
</evidence>
<feature type="compositionally biased region" description="Basic and acidic residues" evidence="1">
    <location>
        <begin position="262"/>
        <end position="296"/>
    </location>
</feature>
<name>A0A078A3S3_STYLE</name>
<dbReference type="InterPro" id="IPR001012">
    <property type="entry name" value="UBX_dom"/>
</dbReference>
<feature type="region of interest" description="Disordered" evidence="1">
    <location>
        <begin position="249"/>
        <end position="296"/>
    </location>
</feature>
<protein>
    <submittedName>
        <fullName evidence="3">Ubx domain containing protein</fullName>
    </submittedName>
</protein>
<organism evidence="3 4">
    <name type="scientific">Stylonychia lemnae</name>
    <name type="common">Ciliate</name>
    <dbReference type="NCBI Taxonomy" id="5949"/>
    <lineage>
        <taxon>Eukaryota</taxon>
        <taxon>Sar</taxon>
        <taxon>Alveolata</taxon>
        <taxon>Ciliophora</taxon>
        <taxon>Intramacronucleata</taxon>
        <taxon>Spirotrichea</taxon>
        <taxon>Stichotrichia</taxon>
        <taxon>Sporadotrichida</taxon>
        <taxon>Oxytrichidae</taxon>
        <taxon>Stylonychinae</taxon>
        <taxon>Stylonychia</taxon>
    </lineage>
</organism>
<dbReference type="AlphaFoldDB" id="A0A078A3S3"/>
<reference evidence="3 4" key="1">
    <citation type="submission" date="2014-06" db="EMBL/GenBank/DDBJ databases">
        <authorList>
            <person name="Swart Estienne"/>
        </authorList>
    </citation>
    <scope>NUCLEOTIDE SEQUENCE [LARGE SCALE GENOMIC DNA]</scope>
    <source>
        <strain evidence="3 4">130c</strain>
    </source>
</reference>
<evidence type="ECO:0000313" key="4">
    <source>
        <dbReference type="Proteomes" id="UP000039865"/>
    </source>
</evidence>
<sequence>MISSQIFKQQQNKSVQQYNNDNSHAQNFGATSQNDRPLGQNVQHDEDYIPPNDSVYRQDDRPQVSFFGLRDTYAYNNQYENYQSQQPLLNDLFGGNVTQYVSGKVKGAKNFIGKMWGSYMKGVSPGGEEFTSKIDKMLPKGVFRPKFLHGTMKEIAGQNTNQKPILLYLSGDDEISRQFEVYVLTQEGVISRMSAIQSLKNEKLQESLSQTQQRQLEPEEEIKENYHFYEHQDEDEILAKQLQREYEEEIQREAEQQQQQQKHFDEQRQKQLLQQREEEERQRKQKEVEDKKKEDERIKQQLIEQKESEFKDKLIRLGQEPEQTNPESVQIAFRKPNGNERIQRRFLVSDLIEKLYDFIDTLEQGSVGFDKPANKDEDIQYELVLPPQPQIKVLNDKTKTLKEENITRSALINIKQLN</sequence>
<evidence type="ECO:0000259" key="2">
    <source>
        <dbReference type="PROSITE" id="PS50033"/>
    </source>
</evidence>
<dbReference type="Pfam" id="PF00789">
    <property type="entry name" value="UBX"/>
    <property type="match status" value="1"/>
</dbReference>
<accession>A0A078A3S3</accession>
<dbReference type="SUPFAM" id="SSF54236">
    <property type="entry name" value="Ubiquitin-like"/>
    <property type="match status" value="1"/>
</dbReference>
<feature type="compositionally biased region" description="Polar residues" evidence="1">
    <location>
        <begin position="1"/>
        <end position="35"/>
    </location>
</feature>
<gene>
    <name evidence="3" type="primary">Contig7787.g8299</name>
    <name evidence="3" type="ORF">STYLEM_5868</name>
</gene>
<dbReference type="GO" id="GO:0043130">
    <property type="term" value="F:ubiquitin binding"/>
    <property type="evidence" value="ECO:0007669"/>
    <property type="project" value="TreeGrafter"/>
</dbReference>